<sequence length="50" mass="5854">SVFNLEYPDNLVNVDFDRNESGLKIVLIIKSRFFNTTRVRDTDIIIYFAA</sequence>
<dbReference type="EMBL" id="CAJVQC010111460">
    <property type="protein sequence ID" value="CAG8835268.1"/>
    <property type="molecule type" value="Genomic_DNA"/>
</dbReference>
<feature type="non-terminal residue" evidence="1">
    <location>
        <position position="1"/>
    </location>
</feature>
<reference evidence="1" key="1">
    <citation type="submission" date="2021-06" db="EMBL/GenBank/DDBJ databases">
        <authorList>
            <person name="Kallberg Y."/>
            <person name="Tangrot J."/>
            <person name="Rosling A."/>
        </authorList>
    </citation>
    <scope>NUCLEOTIDE SEQUENCE</scope>
    <source>
        <strain evidence="1">MA461A</strain>
    </source>
</reference>
<evidence type="ECO:0000313" key="2">
    <source>
        <dbReference type="Proteomes" id="UP000789920"/>
    </source>
</evidence>
<dbReference type="Proteomes" id="UP000789920">
    <property type="component" value="Unassembled WGS sequence"/>
</dbReference>
<name>A0ACA9SC88_9GLOM</name>
<comment type="caution">
    <text evidence="1">The sequence shown here is derived from an EMBL/GenBank/DDBJ whole genome shotgun (WGS) entry which is preliminary data.</text>
</comment>
<accession>A0ACA9SC88</accession>
<protein>
    <submittedName>
        <fullName evidence="1">24523_t:CDS:1</fullName>
    </submittedName>
</protein>
<gene>
    <name evidence="1" type="ORF">RPERSI_LOCUS29486</name>
</gene>
<organism evidence="1 2">
    <name type="scientific">Racocetra persica</name>
    <dbReference type="NCBI Taxonomy" id="160502"/>
    <lineage>
        <taxon>Eukaryota</taxon>
        <taxon>Fungi</taxon>
        <taxon>Fungi incertae sedis</taxon>
        <taxon>Mucoromycota</taxon>
        <taxon>Glomeromycotina</taxon>
        <taxon>Glomeromycetes</taxon>
        <taxon>Diversisporales</taxon>
        <taxon>Gigasporaceae</taxon>
        <taxon>Racocetra</taxon>
    </lineage>
</organism>
<evidence type="ECO:0000313" key="1">
    <source>
        <dbReference type="EMBL" id="CAG8835268.1"/>
    </source>
</evidence>
<proteinExistence type="predicted"/>
<keyword evidence="2" id="KW-1185">Reference proteome</keyword>